<dbReference type="Proteomes" id="UP000029055">
    <property type="component" value="Unassembled WGS sequence"/>
</dbReference>
<evidence type="ECO:0000256" key="2">
    <source>
        <dbReference type="SAM" id="Phobius"/>
    </source>
</evidence>
<feature type="region of interest" description="Disordered" evidence="1">
    <location>
        <begin position="1"/>
        <end position="23"/>
    </location>
</feature>
<dbReference type="AlphaFoldDB" id="A0A087EAZ9"/>
<feature type="transmembrane region" description="Helical" evidence="2">
    <location>
        <begin position="132"/>
        <end position="153"/>
    </location>
</feature>
<evidence type="ECO:0000313" key="3">
    <source>
        <dbReference type="EMBL" id="KFJ04950.1"/>
    </source>
</evidence>
<feature type="transmembrane region" description="Helical" evidence="2">
    <location>
        <begin position="181"/>
        <end position="201"/>
    </location>
</feature>
<evidence type="ECO:0000313" key="4">
    <source>
        <dbReference type="Proteomes" id="UP000029055"/>
    </source>
</evidence>
<proteinExistence type="predicted"/>
<protein>
    <submittedName>
        <fullName evidence="3">Uncharacterized protein</fullName>
    </submittedName>
</protein>
<keyword evidence="2" id="KW-0472">Membrane</keyword>
<organism evidence="3 4">
    <name type="scientific">Bifidobacterium subtile</name>
    <dbReference type="NCBI Taxonomy" id="77635"/>
    <lineage>
        <taxon>Bacteria</taxon>
        <taxon>Bacillati</taxon>
        <taxon>Actinomycetota</taxon>
        <taxon>Actinomycetes</taxon>
        <taxon>Bifidobacteriales</taxon>
        <taxon>Bifidobacteriaceae</taxon>
        <taxon>Bifidobacterium</taxon>
    </lineage>
</organism>
<dbReference type="InterPro" id="IPR011733">
    <property type="entry name" value="CHP02185_IM"/>
</dbReference>
<reference evidence="3 4" key="1">
    <citation type="submission" date="2014-03" db="EMBL/GenBank/DDBJ databases">
        <title>Genomics of Bifidobacteria.</title>
        <authorList>
            <person name="Ventura M."/>
            <person name="Milani C."/>
            <person name="Lugli G.A."/>
        </authorList>
    </citation>
    <scope>NUCLEOTIDE SEQUENCE [LARGE SCALE GENOMIC DNA]</scope>
    <source>
        <strain evidence="3 4">LMG 11597</strain>
    </source>
</reference>
<feature type="transmembrane region" description="Helical" evidence="2">
    <location>
        <begin position="57"/>
        <end position="77"/>
    </location>
</feature>
<feature type="transmembrane region" description="Helical" evidence="2">
    <location>
        <begin position="84"/>
        <end position="100"/>
    </location>
</feature>
<comment type="caution">
    <text evidence="3">The sequence shown here is derived from an EMBL/GenBank/DDBJ whole genome shotgun (WGS) entry which is preliminary data.</text>
</comment>
<dbReference type="Pfam" id="PF09605">
    <property type="entry name" value="Trep_Strep"/>
    <property type="match status" value="1"/>
</dbReference>
<dbReference type="STRING" id="77635.BISU_1476"/>
<keyword evidence="4" id="KW-1185">Reference proteome</keyword>
<keyword evidence="2" id="KW-1133">Transmembrane helix</keyword>
<feature type="transmembrane region" description="Helical" evidence="2">
    <location>
        <begin position="106"/>
        <end position="125"/>
    </location>
</feature>
<evidence type="ECO:0000256" key="1">
    <source>
        <dbReference type="SAM" id="MobiDB-lite"/>
    </source>
</evidence>
<keyword evidence="2" id="KW-0812">Transmembrane</keyword>
<dbReference type="EMBL" id="JGZR01000002">
    <property type="protein sequence ID" value="KFJ04950.1"/>
    <property type="molecule type" value="Genomic_DNA"/>
</dbReference>
<dbReference type="NCBIfam" id="TIGR02185">
    <property type="entry name" value="Trep_Strep"/>
    <property type="match status" value="1"/>
</dbReference>
<name>A0A087EAZ9_9BIFI</name>
<gene>
    <name evidence="3" type="ORF">BISU_1476</name>
</gene>
<feature type="transmembrane region" description="Helical" evidence="2">
    <location>
        <begin position="31"/>
        <end position="51"/>
    </location>
</feature>
<accession>A0A087EAZ9</accession>
<sequence>MAHMATHVSDAGAGETKPQLPGSGKLQTRDYITIGVYNVLYFVLISVAAGVTHVIPVGMPLTGFACGLFGGIPYMMVAAKSHRFGAITIMGILLAVLMGAMHGNYYTIATAVAASVGADLIAWAGRYRSLNVNIISAGVFNLWSIGMFLPFYIGRNDYLGALTAKNGAQYSAGLAGLFPGWVLPALPVLGVLGGVLGAWFAKLVIRKHFEKAGLV</sequence>
<dbReference type="eggNOG" id="ENOG502ZBND">
    <property type="taxonomic scope" value="Bacteria"/>
</dbReference>